<keyword evidence="2" id="KW-1185">Reference proteome</keyword>
<dbReference type="AlphaFoldDB" id="A0A0C2Y643"/>
<dbReference type="HOGENOM" id="CLU_2722530_0_0_1"/>
<evidence type="ECO:0000313" key="1">
    <source>
        <dbReference type="EMBL" id="KIM45323.1"/>
    </source>
</evidence>
<dbReference type="Proteomes" id="UP000053424">
    <property type="component" value="Unassembled WGS sequence"/>
</dbReference>
<name>A0A0C2Y643_HEBCY</name>
<protein>
    <submittedName>
        <fullName evidence="1">Uncharacterized protein</fullName>
    </submittedName>
</protein>
<proteinExistence type="predicted"/>
<accession>A0A0C2Y643</accession>
<organism evidence="1 2">
    <name type="scientific">Hebeloma cylindrosporum</name>
    <dbReference type="NCBI Taxonomy" id="76867"/>
    <lineage>
        <taxon>Eukaryota</taxon>
        <taxon>Fungi</taxon>
        <taxon>Dikarya</taxon>
        <taxon>Basidiomycota</taxon>
        <taxon>Agaricomycotina</taxon>
        <taxon>Agaricomycetes</taxon>
        <taxon>Agaricomycetidae</taxon>
        <taxon>Agaricales</taxon>
        <taxon>Agaricineae</taxon>
        <taxon>Hymenogastraceae</taxon>
        <taxon>Hebeloma</taxon>
    </lineage>
</organism>
<evidence type="ECO:0000313" key="2">
    <source>
        <dbReference type="Proteomes" id="UP000053424"/>
    </source>
</evidence>
<sequence>MYIQCRNFVMIRFIEISTLPHMSVNVIVRLIIALKRGTKDPSTLEFGRRTCMVCTALCVSTKLNESTMQTPR</sequence>
<gene>
    <name evidence="1" type="ORF">M413DRAFT_337997</name>
</gene>
<reference evidence="2" key="2">
    <citation type="submission" date="2015-01" db="EMBL/GenBank/DDBJ databases">
        <title>Evolutionary Origins and Diversification of the Mycorrhizal Mutualists.</title>
        <authorList>
            <consortium name="DOE Joint Genome Institute"/>
            <consortium name="Mycorrhizal Genomics Consortium"/>
            <person name="Kohler A."/>
            <person name="Kuo A."/>
            <person name="Nagy L.G."/>
            <person name="Floudas D."/>
            <person name="Copeland A."/>
            <person name="Barry K.W."/>
            <person name="Cichocki N."/>
            <person name="Veneault-Fourrey C."/>
            <person name="LaButti K."/>
            <person name="Lindquist E.A."/>
            <person name="Lipzen A."/>
            <person name="Lundell T."/>
            <person name="Morin E."/>
            <person name="Murat C."/>
            <person name="Riley R."/>
            <person name="Ohm R."/>
            <person name="Sun H."/>
            <person name="Tunlid A."/>
            <person name="Henrissat B."/>
            <person name="Grigoriev I.V."/>
            <person name="Hibbett D.S."/>
            <person name="Martin F."/>
        </authorList>
    </citation>
    <scope>NUCLEOTIDE SEQUENCE [LARGE SCALE GENOMIC DNA]</scope>
    <source>
        <strain evidence="2">h7</strain>
    </source>
</reference>
<reference evidence="1 2" key="1">
    <citation type="submission" date="2014-04" db="EMBL/GenBank/DDBJ databases">
        <authorList>
            <consortium name="DOE Joint Genome Institute"/>
            <person name="Kuo A."/>
            <person name="Gay G."/>
            <person name="Dore J."/>
            <person name="Kohler A."/>
            <person name="Nagy L.G."/>
            <person name="Floudas D."/>
            <person name="Copeland A."/>
            <person name="Barry K.W."/>
            <person name="Cichocki N."/>
            <person name="Veneault-Fourrey C."/>
            <person name="LaButti K."/>
            <person name="Lindquist E.A."/>
            <person name="Lipzen A."/>
            <person name="Lundell T."/>
            <person name="Morin E."/>
            <person name="Murat C."/>
            <person name="Sun H."/>
            <person name="Tunlid A."/>
            <person name="Henrissat B."/>
            <person name="Grigoriev I.V."/>
            <person name="Hibbett D.S."/>
            <person name="Martin F."/>
            <person name="Nordberg H.P."/>
            <person name="Cantor M.N."/>
            <person name="Hua S.X."/>
        </authorList>
    </citation>
    <scope>NUCLEOTIDE SEQUENCE [LARGE SCALE GENOMIC DNA]</scope>
    <source>
        <strain evidence="2">h7</strain>
    </source>
</reference>
<dbReference type="EMBL" id="KN831772">
    <property type="protein sequence ID" value="KIM45323.1"/>
    <property type="molecule type" value="Genomic_DNA"/>
</dbReference>